<feature type="compositionally biased region" description="Low complexity" evidence="3">
    <location>
        <begin position="171"/>
        <end position="185"/>
    </location>
</feature>
<reference evidence="4 5" key="1">
    <citation type="submission" date="2024-03" db="EMBL/GenBank/DDBJ databases">
        <title>Genome-scale model development and genomic sequencing of the oleaginous clade Lipomyces.</title>
        <authorList>
            <consortium name="Lawrence Berkeley National Laboratory"/>
            <person name="Czajka J.J."/>
            <person name="Han Y."/>
            <person name="Kim J."/>
            <person name="Mondo S.J."/>
            <person name="Hofstad B.A."/>
            <person name="Robles A."/>
            <person name="Haridas S."/>
            <person name="Riley R."/>
            <person name="LaButti K."/>
            <person name="Pangilinan J."/>
            <person name="Andreopoulos W."/>
            <person name="Lipzen A."/>
            <person name="Yan J."/>
            <person name="Wang M."/>
            <person name="Ng V."/>
            <person name="Grigoriev I.V."/>
            <person name="Spatafora J.W."/>
            <person name="Magnuson J.K."/>
            <person name="Baker S.E."/>
            <person name="Pomraning K.R."/>
        </authorList>
    </citation>
    <scope>NUCLEOTIDE SEQUENCE [LARGE SCALE GENOMIC DNA]</scope>
    <source>
        <strain evidence="4 5">Phaff 52-87</strain>
    </source>
</reference>
<proteinExistence type="predicted"/>
<dbReference type="PANTHER" id="PTHR45686">
    <property type="entry name" value="ADP-RIBOSYLATION FACTOR GTPASE ACTIVATING PROTEIN 3, ISOFORM H-RELATED"/>
    <property type="match status" value="1"/>
</dbReference>
<dbReference type="PANTHER" id="PTHR45686:SF4">
    <property type="entry name" value="ADP-RIBOSYLATION FACTOR GTPASE ACTIVATING PROTEIN 3, ISOFORM H"/>
    <property type="match status" value="1"/>
</dbReference>
<feature type="region of interest" description="Disordered" evidence="3">
    <location>
        <begin position="126"/>
        <end position="209"/>
    </location>
</feature>
<evidence type="ECO:0000256" key="2">
    <source>
        <dbReference type="ARBA" id="ARBA00022833"/>
    </source>
</evidence>
<evidence type="ECO:0000313" key="5">
    <source>
        <dbReference type="Proteomes" id="UP001498771"/>
    </source>
</evidence>
<keyword evidence="2" id="KW-0862">Zinc</keyword>
<evidence type="ECO:0000256" key="3">
    <source>
        <dbReference type="SAM" id="MobiDB-lite"/>
    </source>
</evidence>
<feature type="region of interest" description="Disordered" evidence="3">
    <location>
        <begin position="1"/>
        <end position="77"/>
    </location>
</feature>
<comment type="caution">
    <text evidence="4">The sequence shown here is derived from an EMBL/GenBank/DDBJ whole genome shotgun (WGS) entry which is preliminary data.</text>
</comment>
<accession>A0ABR1F528</accession>
<feature type="compositionally biased region" description="Polar residues" evidence="3">
    <location>
        <begin position="1"/>
        <end position="17"/>
    </location>
</feature>
<dbReference type="RefSeq" id="XP_064767984.1">
    <property type="nucleotide sequence ID" value="XM_064912645.1"/>
</dbReference>
<dbReference type="Proteomes" id="UP001498771">
    <property type="component" value="Unassembled WGS sequence"/>
</dbReference>
<feature type="compositionally biased region" description="Low complexity" evidence="3">
    <location>
        <begin position="18"/>
        <end position="45"/>
    </location>
</feature>
<evidence type="ECO:0000256" key="1">
    <source>
        <dbReference type="ARBA" id="ARBA00022723"/>
    </source>
</evidence>
<dbReference type="EMBL" id="JBBJBU010000006">
    <property type="protein sequence ID" value="KAK7204951.1"/>
    <property type="molecule type" value="Genomic_DNA"/>
</dbReference>
<feature type="compositionally biased region" description="Low complexity" evidence="3">
    <location>
        <begin position="54"/>
        <end position="65"/>
    </location>
</feature>
<keyword evidence="1" id="KW-0479">Metal-binding</keyword>
<keyword evidence="5" id="KW-1185">Reference proteome</keyword>
<dbReference type="GeneID" id="90038157"/>
<protein>
    <submittedName>
        <fullName evidence="4">Uncharacterized protein</fullName>
    </submittedName>
</protein>
<name>A0ABR1F528_9ASCO</name>
<sequence>MATRRLLSTASSTPDNGSSPVSSPVSRSTRPSSSTTTTTTTSSSSQPKSVIQHSSTAPKSIISSSTRRKKSVSAKRISTDDLSFEDIEKNAIAEADAALIRQLHNPYNSNVEGAAQLGALKSSGYSTPGYESPPWVSFSEDESSETPVRAIPRSAPRKAGAPSLRFGQTASSLGNQSASSSSESSTAPKKAEKTTHISSDDYFGRNQPRDYERRKDLNRLHEQFDSATAISSDSYFGRPSPDSEMADQPAAEYALAKAKDLAMDIAYRAPDAINSLIGSAPSLDVQGVKGYIGKTAGSLWPGQGR</sequence>
<organism evidence="4 5">
    <name type="scientific">Myxozyma melibiosi</name>
    <dbReference type="NCBI Taxonomy" id="54550"/>
    <lineage>
        <taxon>Eukaryota</taxon>
        <taxon>Fungi</taxon>
        <taxon>Dikarya</taxon>
        <taxon>Ascomycota</taxon>
        <taxon>Saccharomycotina</taxon>
        <taxon>Lipomycetes</taxon>
        <taxon>Lipomycetales</taxon>
        <taxon>Lipomycetaceae</taxon>
        <taxon>Myxozyma</taxon>
    </lineage>
</organism>
<evidence type="ECO:0000313" key="4">
    <source>
        <dbReference type="EMBL" id="KAK7204951.1"/>
    </source>
</evidence>
<gene>
    <name evidence="4" type="ORF">BZA70DRAFT_278734</name>
</gene>
<feature type="compositionally biased region" description="Basic and acidic residues" evidence="3">
    <location>
        <begin position="189"/>
        <end position="209"/>
    </location>
</feature>